<dbReference type="VEuPathDB" id="MicrosporidiaDB:H312_00904"/>
<dbReference type="HOGENOM" id="CLU_566143_0_0_1"/>
<name>A0A059F3E5_9MICR</name>
<proteinExistence type="predicted"/>
<accession>A0A059F3E5</accession>
<dbReference type="Proteomes" id="UP000030655">
    <property type="component" value="Unassembled WGS sequence"/>
</dbReference>
<sequence length="482" mass="58151">MLLTFILLQYTLHSKEPNATYSLKNTKEMHNEESREGTKRTNKIDYERQYDLERRKKTHKFMCSMKNTVTYSQIKYLGLVLQREYFLNFNYEKLYFIFYNYSATRKLPKKIIIDDEKMSEEILLNFSISIQVLMDAEYSTIFYEINEFEDLYFCSSNKNRINNLKSLCKTQRVFAELNCFINNLHIMHSLEYKTIEKITNENILMYLRSNNSLYFKTFLPEIYSFIHYFEQNIHKKSLTPYKITKIYYLIKIMYVRGILQYKYLLNEMKTKPYMTDLIPDFWKNKFYVLESVKQRTILCFILKILDETDKAIALKNINTIIIFNFARKEPFKIPKYNILLDMKLLIAFFQINDLLIAYIAKKCGLFIKPLEDLADVFNSNNILQTEVFYQSSYYIDLMIRKVAEFYEQFGIFYNPNLEYLNVYNEIHIKNLSHLYMQYLIIYPVQFFKINNLYLCGVNSANTRFHCIIGKIISLRNKFLKSN</sequence>
<protein>
    <submittedName>
        <fullName evidence="1">Uncharacterized protein</fullName>
    </submittedName>
</protein>
<evidence type="ECO:0000313" key="1">
    <source>
        <dbReference type="EMBL" id="KCZ81725.1"/>
    </source>
</evidence>
<dbReference type="OrthoDB" id="2198354at2759"/>
<organism evidence="1 2">
    <name type="scientific">Anncaliia algerae PRA339</name>
    <dbReference type="NCBI Taxonomy" id="1288291"/>
    <lineage>
        <taxon>Eukaryota</taxon>
        <taxon>Fungi</taxon>
        <taxon>Fungi incertae sedis</taxon>
        <taxon>Microsporidia</taxon>
        <taxon>Tubulinosematoidea</taxon>
        <taxon>Tubulinosematidae</taxon>
        <taxon>Anncaliia</taxon>
    </lineage>
</organism>
<dbReference type="EMBL" id="KK365138">
    <property type="protein sequence ID" value="KCZ81725.1"/>
    <property type="molecule type" value="Genomic_DNA"/>
</dbReference>
<keyword evidence="2" id="KW-1185">Reference proteome</keyword>
<reference evidence="2" key="1">
    <citation type="submission" date="2013-02" db="EMBL/GenBank/DDBJ databases">
        <authorList>
            <consortium name="The Broad Institute Genome Sequencing Platform"/>
            <person name="Cuomo C."/>
            <person name="Becnel J."/>
            <person name="Sanscrainte N."/>
            <person name="Walker B."/>
            <person name="Young S.K."/>
            <person name="Zeng Q."/>
            <person name="Gargeya S."/>
            <person name="Fitzgerald M."/>
            <person name="Haas B."/>
            <person name="Abouelleil A."/>
            <person name="Alvarado L."/>
            <person name="Arachchi H.M."/>
            <person name="Berlin A.M."/>
            <person name="Chapman S.B."/>
            <person name="Dewar J."/>
            <person name="Goldberg J."/>
            <person name="Griggs A."/>
            <person name="Gujja S."/>
            <person name="Hansen M."/>
            <person name="Howarth C."/>
            <person name="Imamovic A."/>
            <person name="Larimer J."/>
            <person name="McCowan C."/>
            <person name="Murphy C."/>
            <person name="Neiman D."/>
            <person name="Pearson M."/>
            <person name="Priest M."/>
            <person name="Roberts A."/>
            <person name="Saif S."/>
            <person name="Shea T."/>
            <person name="Sisk P."/>
            <person name="Sykes S."/>
            <person name="Wortman J."/>
            <person name="Nusbaum C."/>
            <person name="Birren B."/>
        </authorList>
    </citation>
    <scope>NUCLEOTIDE SEQUENCE [LARGE SCALE GENOMIC DNA]</scope>
    <source>
        <strain evidence="2">PRA339</strain>
    </source>
</reference>
<dbReference type="AlphaFoldDB" id="A0A059F3E5"/>
<gene>
    <name evidence="1" type="ORF">H312_00904</name>
</gene>
<evidence type="ECO:0000313" key="2">
    <source>
        <dbReference type="Proteomes" id="UP000030655"/>
    </source>
</evidence>
<reference evidence="1 2" key="2">
    <citation type="submission" date="2014-03" db="EMBL/GenBank/DDBJ databases">
        <title>The Genome Sequence of Anncaliia algerae insect isolate PRA339.</title>
        <authorList>
            <consortium name="The Broad Institute Genome Sequencing Platform"/>
            <consortium name="The Broad Institute Genome Sequencing Center for Infectious Disease"/>
            <person name="Cuomo C."/>
            <person name="Becnel J."/>
            <person name="Sanscrainte N."/>
            <person name="Walker B."/>
            <person name="Young S.K."/>
            <person name="Zeng Q."/>
            <person name="Gargeya S."/>
            <person name="Fitzgerald M."/>
            <person name="Haas B."/>
            <person name="Abouelleil A."/>
            <person name="Alvarado L."/>
            <person name="Arachchi H.M."/>
            <person name="Berlin A.M."/>
            <person name="Chapman S.B."/>
            <person name="Dewar J."/>
            <person name="Goldberg J."/>
            <person name="Griggs A."/>
            <person name="Gujja S."/>
            <person name="Hansen M."/>
            <person name="Howarth C."/>
            <person name="Imamovic A."/>
            <person name="Larimer J."/>
            <person name="McCowan C."/>
            <person name="Murphy C."/>
            <person name="Neiman D."/>
            <person name="Pearson M."/>
            <person name="Priest M."/>
            <person name="Roberts A."/>
            <person name="Saif S."/>
            <person name="Shea T."/>
            <person name="Sisk P."/>
            <person name="Sykes S."/>
            <person name="Wortman J."/>
            <person name="Nusbaum C."/>
            <person name="Birren B."/>
        </authorList>
    </citation>
    <scope>NUCLEOTIDE SEQUENCE [LARGE SCALE GENOMIC DNA]</scope>
    <source>
        <strain evidence="1 2">PRA339</strain>
    </source>
</reference>